<accession>A0A1E7FUU3</accession>
<feature type="compositionally biased region" description="Acidic residues" evidence="1">
    <location>
        <begin position="78"/>
        <end position="95"/>
    </location>
</feature>
<feature type="domain" description="SET" evidence="2">
    <location>
        <begin position="27"/>
        <end position="228"/>
    </location>
</feature>
<name>A0A1E7FUU3_9STRA</name>
<dbReference type="EMBL" id="KV784353">
    <property type="protein sequence ID" value="OEU21904.1"/>
    <property type="molecule type" value="Genomic_DNA"/>
</dbReference>
<dbReference type="PROSITE" id="PS50280">
    <property type="entry name" value="SET"/>
    <property type="match status" value="1"/>
</dbReference>
<dbReference type="SMART" id="SM00317">
    <property type="entry name" value="SET"/>
    <property type="match status" value="1"/>
</dbReference>
<proteinExistence type="predicted"/>
<feature type="region of interest" description="Disordered" evidence="1">
    <location>
        <begin position="76"/>
        <end position="95"/>
    </location>
</feature>
<dbReference type="AlphaFoldDB" id="A0A1E7FUU3"/>
<gene>
    <name evidence="3" type="ORF">FRACYDRAFT_232050</name>
</gene>
<evidence type="ECO:0000313" key="3">
    <source>
        <dbReference type="EMBL" id="OEU21904.1"/>
    </source>
</evidence>
<dbReference type="Pfam" id="PF00856">
    <property type="entry name" value="SET"/>
    <property type="match status" value="1"/>
</dbReference>
<dbReference type="OrthoDB" id="42450at2759"/>
<reference evidence="3 4" key="1">
    <citation type="submission" date="2016-09" db="EMBL/GenBank/DDBJ databases">
        <title>Extensive genetic diversity and differential bi-allelic expression allows diatom success in the polar Southern Ocean.</title>
        <authorList>
            <consortium name="DOE Joint Genome Institute"/>
            <person name="Mock T."/>
            <person name="Otillar R.P."/>
            <person name="Strauss J."/>
            <person name="Dupont C."/>
            <person name="Frickenhaus S."/>
            <person name="Maumus F."/>
            <person name="Mcmullan M."/>
            <person name="Sanges R."/>
            <person name="Schmutz J."/>
            <person name="Toseland A."/>
            <person name="Valas R."/>
            <person name="Veluchamy A."/>
            <person name="Ward B.J."/>
            <person name="Allen A."/>
            <person name="Barry K."/>
            <person name="Falciatore A."/>
            <person name="Ferrante M."/>
            <person name="Fortunato A.E."/>
            <person name="Gloeckner G."/>
            <person name="Gruber A."/>
            <person name="Hipkin R."/>
            <person name="Janech M."/>
            <person name="Kroth P."/>
            <person name="Leese F."/>
            <person name="Lindquist E."/>
            <person name="Lyon B.R."/>
            <person name="Martin J."/>
            <person name="Mayer C."/>
            <person name="Parker M."/>
            <person name="Quesneville H."/>
            <person name="Raymond J."/>
            <person name="Uhlig C."/>
            <person name="Valentin K.U."/>
            <person name="Worden A.Z."/>
            <person name="Armbrust E.V."/>
            <person name="Bowler C."/>
            <person name="Green B."/>
            <person name="Moulton V."/>
            <person name="Van Oosterhout C."/>
            <person name="Grigoriev I."/>
        </authorList>
    </citation>
    <scope>NUCLEOTIDE SEQUENCE [LARGE SCALE GENOMIC DNA]</scope>
    <source>
        <strain evidence="3 4">CCMP1102</strain>
    </source>
</reference>
<evidence type="ECO:0000259" key="2">
    <source>
        <dbReference type="PROSITE" id="PS50280"/>
    </source>
</evidence>
<dbReference type="InterPro" id="IPR001214">
    <property type="entry name" value="SET_dom"/>
</dbReference>
<dbReference type="Proteomes" id="UP000095751">
    <property type="component" value="Unassembled WGS sequence"/>
</dbReference>
<evidence type="ECO:0000313" key="4">
    <source>
        <dbReference type="Proteomes" id="UP000095751"/>
    </source>
</evidence>
<dbReference type="SUPFAM" id="SSF82199">
    <property type="entry name" value="SET domain"/>
    <property type="match status" value="1"/>
</dbReference>
<keyword evidence="4" id="KW-1185">Reference proteome</keyword>
<sequence length="236" mass="26518">MRDSIDTTLTTDQMIKEVLLSSRFHMPFLHQTKVGPSTIKGAGRGLFAAVDINEGEIITCYPGDALLYEMMSSPSSLDEYDDEEYDEDHEDESDDEYEDHNEMVLWGTHVPDNDRWEDDTVFDGSETNPPLIDYVVSVDDQYSVMGHPALDGNPAYYGHYANDGAGHIALESDNNNNIGVEENVAAYVRKSLEVANAIHHSFEFRGLHVVTVATRDIQAGDEILVTYGPDYWLMWS</sequence>
<evidence type="ECO:0000256" key="1">
    <source>
        <dbReference type="SAM" id="MobiDB-lite"/>
    </source>
</evidence>
<protein>
    <recommendedName>
        <fullName evidence="2">SET domain-containing protein</fullName>
    </recommendedName>
</protein>
<dbReference type="InParanoid" id="A0A1E7FUU3"/>
<dbReference type="InterPro" id="IPR046341">
    <property type="entry name" value="SET_dom_sf"/>
</dbReference>
<dbReference type="Gene3D" id="2.170.270.10">
    <property type="entry name" value="SET domain"/>
    <property type="match status" value="1"/>
</dbReference>
<dbReference type="KEGG" id="fcy:FRACYDRAFT_232050"/>
<organism evidence="3 4">
    <name type="scientific">Fragilariopsis cylindrus CCMP1102</name>
    <dbReference type="NCBI Taxonomy" id="635003"/>
    <lineage>
        <taxon>Eukaryota</taxon>
        <taxon>Sar</taxon>
        <taxon>Stramenopiles</taxon>
        <taxon>Ochrophyta</taxon>
        <taxon>Bacillariophyta</taxon>
        <taxon>Bacillariophyceae</taxon>
        <taxon>Bacillariophycidae</taxon>
        <taxon>Bacillariales</taxon>
        <taxon>Bacillariaceae</taxon>
        <taxon>Fragilariopsis</taxon>
    </lineage>
</organism>